<comment type="caution">
    <text evidence="3">The sequence shown here is derived from an EMBL/GenBank/DDBJ whole genome shotgun (WGS) entry which is preliminary data.</text>
</comment>
<feature type="region of interest" description="Disordered" evidence="1">
    <location>
        <begin position="331"/>
        <end position="350"/>
    </location>
</feature>
<evidence type="ECO:0000259" key="2">
    <source>
        <dbReference type="Pfam" id="PF25037"/>
    </source>
</evidence>
<evidence type="ECO:0000313" key="3">
    <source>
        <dbReference type="EMBL" id="OAY81875.1"/>
    </source>
</evidence>
<evidence type="ECO:0000313" key="4">
    <source>
        <dbReference type="Proteomes" id="UP000092600"/>
    </source>
</evidence>
<dbReference type="PANTHER" id="PTHR16166:SF143">
    <property type="entry name" value="PROTEIN SORTING-ASSOCIATED PROTEIN, PUTATIVE (DUF1162)-RELATED"/>
    <property type="match status" value="1"/>
</dbReference>
<organism evidence="3 4">
    <name type="scientific">Ananas comosus</name>
    <name type="common">Pineapple</name>
    <name type="synonym">Ananas ananas</name>
    <dbReference type="NCBI Taxonomy" id="4615"/>
    <lineage>
        <taxon>Eukaryota</taxon>
        <taxon>Viridiplantae</taxon>
        <taxon>Streptophyta</taxon>
        <taxon>Embryophyta</taxon>
        <taxon>Tracheophyta</taxon>
        <taxon>Spermatophyta</taxon>
        <taxon>Magnoliopsida</taxon>
        <taxon>Liliopsida</taxon>
        <taxon>Poales</taxon>
        <taxon>Bromeliaceae</taxon>
        <taxon>Bromelioideae</taxon>
        <taxon>Ananas</taxon>
    </lineage>
</organism>
<protein>
    <submittedName>
        <fullName evidence="3">Putative vacuolar protein sorting-associated protein 13A</fullName>
    </submittedName>
</protein>
<evidence type="ECO:0000256" key="1">
    <source>
        <dbReference type="SAM" id="MobiDB-lite"/>
    </source>
</evidence>
<dbReference type="GO" id="GO:0045053">
    <property type="term" value="P:protein retention in Golgi apparatus"/>
    <property type="evidence" value="ECO:0007669"/>
    <property type="project" value="TreeGrafter"/>
</dbReference>
<dbReference type="InterPro" id="IPR026847">
    <property type="entry name" value="VPS13"/>
</dbReference>
<dbReference type="Proteomes" id="UP000092600">
    <property type="component" value="Unassembled WGS sequence"/>
</dbReference>
<proteinExistence type="predicted"/>
<dbReference type="GO" id="GO:0006623">
    <property type="term" value="P:protein targeting to vacuole"/>
    <property type="evidence" value="ECO:0007669"/>
    <property type="project" value="TreeGrafter"/>
</dbReference>
<accession>A0A199VYU7</accession>
<dbReference type="InterPro" id="IPR056748">
    <property type="entry name" value="VPS13-like_C"/>
</dbReference>
<dbReference type="PANTHER" id="PTHR16166">
    <property type="entry name" value="VACUOLAR PROTEIN SORTING-ASSOCIATED PROTEIN VPS13"/>
    <property type="match status" value="1"/>
</dbReference>
<dbReference type="EMBL" id="LSRQ01000577">
    <property type="protein sequence ID" value="OAY81875.1"/>
    <property type="molecule type" value="Genomic_DNA"/>
</dbReference>
<sequence length="398" mass="43417">MALVDVEGVPVHLGELKLENLMASWKSIQQILASHYTRQLLHELYKILGSAGVIGNPMGFARNVRTGFKDFISASSIGVLQSPAELLTGIAQGSKTLFNSTVYAISSTTTQFTKTAYKGIVAFTFDEQAELDEVKNHLDLHGKGVLNGLLEGLTGLLQSPIRGAEKHGLPGVVSGIAMGTAGLVAKPVASILEATGKTAQSIRNRSNPHRFNYFRVRFPRPLTKELPLLPYSWEEAIGVSMLVQADGCRLKNETFVLCKALKQSGKFIILTERLLLVVFCPYLVDLGASAFIGVPPDPEWVIETEMNLESVVHIDRSEEVVNIVGSTAETLPKQKRGGGTRSNRPWSLPSTSTPLFHASVELPNNEEAEDALQVVLSVIEKGKMRRWGLRVVHRSNLG</sequence>
<dbReference type="AlphaFoldDB" id="A0A199VYU7"/>
<gene>
    <name evidence="3" type="ORF">ACMD2_06009</name>
</gene>
<feature type="domain" description="Intermembrane lipid transfer protein VPS13-like C-terminal" evidence="2">
    <location>
        <begin position="216"/>
        <end position="278"/>
    </location>
</feature>
<dbReference type="STRING" id="4615.A0A199VYU7"/>
<reference evidence="3 4" key="1">
    <citation type="journal article" date="2016" name="DNA Res.">
        <title>The draft genome of MD-2 pineapple using hybrid error correction of long reads.</title>
        <authorList>
            <person name="Redwan R.M."/>
            <person name="Saidin A."/>
            <person name="Kumar S.V."/>
        </authorList>
    </citation>
    <scope>NUCLEOTIDE SEQUENCE [LARGE SCALE GENOMIC DNA]</scope>
    <source>
        <strain evidence="4">cv. MD2</strain>
        <tissue evidence="3">Leaf</tissue>
    </source>
</reference>
<dbReference type="Pfam" id="PF25037">
    <property type="entry name" value="VPS13_C"/>
    <property type="match status" value="1"/>
</dbReference>
<feature type="compositionally biased region" description="Polar residues" evidence="1">
    <location>
        <begin position="341"/>
        <end position="350"/>
    </location>
</feature>
<name>A0A199VYU7_ANACO</name>